<gene>
    <name evidence="7" type="ORF">M408DRAFT_173537</name>
</gene>
<dbReference type="STRING" id="933852.A0A0C3B6N8"/>
<organism evidence="7 8">
    <name type="scientific">Serendipita vermifera MAFF 305830</name>
    <dbReference type="NCBI Taxonomy" id="933852"/>
    <lineage>
        <taxon>Eukaryota</taxon>
        <taxon>Fungi</taxon>
        <taxon>Dikarya</taxon>
        <taxon>Basidiomycota</taxon>
        <taxon>Agaricomycotina</taxon>
        <taxon>Agaricomycetes</taxon>
        <taxon>Sebacinales</taxon>
        <taxon>Serendipitaceae</taxon>
        <taxon>Serendipita</taxon>
    </lineage>
</organism>
<dbReference type="OrthoDB" id="10032492at2759"/>
<keyword evidence="4 5" id="KW-0472">Membrane</keyword>
<dbReference type="Pfam" id="PF10277">
    <property type="entry name" value="Frag1"/>
    <property type="match status" value="1"/>
</dbReference>
<comment type="subcellular location">
    <subcellularLocation>
        <location evidence="1">Endomembrane system</location>
        <topology evidence="1">Multi-pass membrane protein</topology>
    </subcellularLocation>
</comment>
<feature type="domain" description="CWH43-like N-terminal" evidence="6">
    <location>
        <begin position="10"/>
        <end position="223"/>
    </location>
</feature>
<protein>
    <recommendedName>
        <fullName evidence="6">CWH43-like N-terminal domain-containing protein</fullName>
    </recommendedName>
</protein>
<dbReference type="Proteomes" id="UP000054097">
    <property type="component" value="Unassembled WGS sequence"/>
</dbReference>
<dbReference type="PANTHER" id="PTHR21324">
    <property type="entry name" value="FASTING-INDUCIBLE INTEGRAL MEMBRANE PROTEIN TM6P1-RELATED"/>
    <property type="match status" value="1"/>
</dbReference>
<evidence type="ECO:0000256" key="2">
    <source>
        <dbReference type="ARBA" id="ARBA00022692"/>
    </source>
</evidence>
<evidence type="ECO:0000313" key="7">
    <source>
        <dbReference type="EMBL" id="KIM27096.1"/>
    </source>
</evidence>
<accession>A0A0C3B6N8</accession>
<evidence type="ECO:0000256" key="1">
    <source>
        <dbReference type="ARBA" id="ARBA00004127"/>
    </source>
</evidence>
<keyword evidence="2 5" id="KW-0812">Transmembrane</keyword>
<proteinExistence type="predicted"/>
<feature type="transmembrane region" description="Helical" evidence="5">
    <location>
        <begin position="98"/>
        <end position="119"/>
    </location>
</feature>
<keyword evidence="3 5" id="KW-1133">Transmembrane helix</keyword>
<dbReference type="InterPro" id="IPR050911">
    <property type="entry name" value="DRAM/TMEM150_Autophagy_Mod"/>
</dbReference>
<evidence type="ECO:0000313" key="8">
    <source>
        <dbReference type="Proteomes" id="UP000054097"/>
    </source>
</evidence>
<dbReference type="GO" id="GO:0012505">
    <property type="term" value="C:endomembrane system"/>
    <property type="evidence" value="ECO:0007669"/>
    <property type="project" value="UniProtKB-SubCell"/>
</dbReference>
<reference evidence="7 8" key="1">
    <citation type="submission" date="2014-04" db="EMBL/GenBank/DDBJ databases">
        <authorList>
            <consortium name="DOE Joint Genome Institute"/>
            <person name="Kuo A."/>
            <person name="Zuccaro A."/>
            <person name="Kohler A."/>
            <person name="Nagy L.G."/>
            <person name="Floudas D."/>
            <person name="Copeland A."/>
            <person name="Barry K.W."/>
            <person name="Cichocki N."/>
            <person name="Veneault-Fourrey C."/>
            <person name="LaButti K."/>
            <person name="Lindquist E.A."/>
            <person name="Lipzen A."/>
            <person name="Lundell T."/>
            <person name="Morin E."/>
            <person name="Murat C."/>
            <person name="Sun H."/>
            <person name="Tunlid A."/>
            <person name="Henrissat B."/>
            <person name="Grigoriev I.V."/>
            <person name="Hibbett D.S."/>
            <person name="Martin F."/>
            <person name="Nordberg H.P."/>
            <person name="Cantor M.N."/>
            <person name="Hua S.X."/>
        </authorList>
    </citation>
    <scope>NUCLEOTIDE SEQUENCE [LARGE SCALE GENOMIC DNA]</scope>
    <source>
        <strain evidence="7 8">MAFF 305830</strain>
    </source>
</reference>
<dbReference type="PANTHER" id="PTHR21324:SF2">
    <property type="entry name" value="EG:22E5.9 PROTEIN"/>
    <property type="match status" value="1"/>
</dbReference>
<evidence type="ECO:0000259" key="6">
    <source>
        <dbReference type="Pfam" id="PF10277"/>
    </source>
</evidence>
<sequence>MVAWAHNQYSKLPIIAAVTWFVTLLVLLLTWVCKGRPQYASQDGNIAYISDVGASFIKPLFVVGAVITAIFFVLTLAAERLLGHNQRLLPAQRKAEKVLSYCAIGGATLGGVGLILLSILDTLRFQMIHRIFLFIFMLGVTLSAIFTVVEFRLLSRSYQGYAVLRRSYMAKGIISATLVVLAIAFGVMLTRNDTQGIDVGAILEWVIGFGFNLYLLTFWYDLRLAAPKNEINKELIDGGAAANAVPHGPWWV</sequence>
<feature type="transmembrane region" description="Helical" evidence="5">
    <location>
        <begin position="172"/>
        <end position="190"/>
    </location>
</feature>
<feature type="transmembrane region" description="Helical" evidence="5">
    <location>
        <begin position="52"/>
        <end position="77"/>
    </location>
</feature>
<evidence type="ECO:0000256" key="4">
    <source>
        <dbReference type="ARBA" id="ARBA00023136"/>
    </source>
</evidence>
<feature type="transmembrane region" description="Helical" evidence="5">
    <location>
        <begin position="12"/>
        <end position="32"/>
    </location>
</feature>
<dbReference type="GO" id="GO:0005886">
    <property type="term" value="C:plasma membrane"/>
    <property type="evidence" value="ECO:0007669"/>
    <property type="project" value="TreeGrafter"/>
</dbReference>
<evidence type="ECO:0000256" key="5">
    <source>
        <dbReference type="SAM" id="Phobius"/>
    </source>
</evidence>
<dbReference type="EMBL" id="KN824301">
    <property type="protein sequence ID" value="KIM27096.1"/>
    <property type="molecule type" value="Genomic_DNA"/>
</dbReference>
<evidence type="ECO:0000256" key="3">
    <source>
        <dbReference type="ARBA" id="ARBA00022989"/>
    </source>
</evidence>
<dbReference type="AlphaFoldDB" id="A0A0C3B6N8"/>
<reference evidence="8" key="2">
    <citation type="submission" date="2015-01" db="EMBL/GenBank/DDBJ databases">
        <title>Evolutionary Origins and Diversification of the Mycorrhizal Mutualists.</title>
        <authorList>
            <consortium name="DOE Joint Genome Institute"/>
            <consortium name="Mycorrhizal Genomics Consortium"/>
            <person name="Kohler A."/>
            <person name="Kuo A."/>
            <person name="Nagy L.G."/>
            <person name="Floudas D."/>
            <person name="Copeland A."/>
            <person name="Barry K.W."/>
            <person name="Cichocki N."/>
            <person name="Veneault-Fourrey C."/>
            <person name="LaButti K."/>
            <person name="Lindquist E.A."/>
            <person name="Lipzen A."/>
            <person name="Lundell T."/>
            <person name="Morin E."/>
            <person name="Murat C."/>
            <person name="Riley R."/>
            <person name="Ohm R."/>
            <person name="Sun H."/>
            <person name="Tunlid A."/>
            <person name="Henrissat B."/>
            <person name="Grigoriev I.V."/>
            <person name="Hibbett D.S."/>
            <person name="Martin F."/>
        </authorList>
    </citation>
    <scope>NUCLEOTIDE SEQUENCE [LARGE SCALE GENOMIC DNA]</scope>
    <source>
        <strain evidence="8">MAFF 305830</strain>
    </source>
</reference>
<name>A0A0C3B6N8_SERVB</name>
<dbReference type="InterPro" id="IPR019402">
    <property type="entry name" value="CWH43_N"/>
</dbReference>
<dbReference type="HOGENOM" id="CLU_050573_3_0_1"/>
<feature type="transmembrane region" description="Helical" evidence="5">
    <location>
        <begin position="202"/>
        <end position="220"/>
    </location>
</feature>
<keyword evidence="8" id="KW-1185">Reference proteome</keyword>
<feature type="transmembrane region" description="Helical" evidence="5">
    <location>
        <begin position="131"/>
        <end position="151"/>
    </location>
</feature>